<dbReference type="RefSeq" id="WP_042680472.1">
    <property type="nucleotide sequence ID" value="NZ_CP006965.1"/>
</dbReference>
<feature type="domain" description="DZANK-type" evidence="3">
    <location>
        <begin position="253"/>
        <end position="296"/>
    </location>
</feature>
<keyword evidence="2" id="KW-0812">Transmembrane</keyword>
<keyword evidence="5" id="KW-1185">Reference proteome</keyword>
<evidence type="ECO:0000313" key="5">
    <source>
        <dbReference type="Proteomes" id="UP000019027"/>
    </source>
</evidence>
<keyword evidence="1" id="KW-0175">Coiled coil</keyword>
<proteinExistence type="predicted"/>
<dbReference type="InterPro" id="IPR025874">
    <property type="entry name" value="DZR"/>
</dbReference>
<dbReference type="Proteomes" id="UP000019027">
    <property type="component" value="Chromosome"/>
</dbReference>
<feature type="transmembrane region" description="Helical" evidence="2">
    <location>
        <begin position="188"/>
        <end position="206"/>
    </location>
</feature>
<dbReference type="EMBL" id="CP006965">
    <property type="protein sequence ID" value="AHF80174.1"/>
    <property type="molecule type" value="Genomic_DNA"/>
</dbReference>
<dbReference type="STRING" id="582419.TES1_0788"/>
<keyword evidence="2" id="KW-0472">Membrane</keyword>
<dbReference type="KEGG" id="ths:TES1_0788"/>
<evidence type="ECO:0000259" key="3">
    <source>
        <dbReference type="Pfam" id="PF12773"/>
    </source>
</evidence>
<sequence>MEYSRIEKILASAFVLFLLLASINFLSELNNAIERPDFRDYESKYVSKELLENRSRLLVMFKHFRNLHEEAKTNLTKANELYIFKREEYRVALESGNAAEEIKNEYLRAKEEYEKAYLAFQVIERAYVDIEKQLNSVNQQIDQLREKAYQEYRNAYSAYRAKVLALKLIFVIPIFLASFLIFRRYKNIYAVSLIAYSSLLFAYLIVQAVWNTFQVIGLSLFGAVATVLALYYIRKEYFKLEKVYKRRIGQNRCYICGFPIKDDYLVCPNCEAKLREKCEKCGEMKPVHLEFCPYCGTSLAE</sequence>
<feature type="transmembrane region" description="Helical" evidence="2">
    <location>
        <begin position="163"/>
        <end position="181"/>
    </location>
</feature>
<evidence type="ECO:0000256" key="2">
    <source>
        <dbReference type="SAM" id="Phobius"/>
    </source>
</evidence>
<dbReference type="Pfam" id="PF12773">
    <property type="entry name" value="DZR"/>
    <property type="match status" value="1"/>
</dbReference>
<dbReference type="GeneID" id="24907666"/>
<evidence type="ECO:0000256" key="1">
    <source>
        <dbReference type="SAM" id="Coils"/>
    </source>
</evidence>
<feature type="transmembrane region" description="Helical" evidence="2">
    <location>
        <begin position="212"/>
        <end position="233"/>
    </location>
</feature>
<name>W0I2C8_9EURY</name>
<reference evidence="4 5" key="1">
    <citation type="journal article" date="2014" name="Int. J. Syst. Evol. Microbiol.">
        <title>Thermococcus paralvinellae sp. nov. and Thermococcus cleftensis sp. nov. of hyperthermophilic heterotrophs from deep-sea hydrothermal vents.</title>
        <authorList>
            <person name="Hensley S.A."/>
            <person name="Jung J.H."/>
            <person name="Park C.S."/>
            <person name="Holden J.F."/>
        </authorList>
    </citation>
    <scope>NUCLEOTIDE SEQUENCE [LARGE SCALE GENOMIC DNA]</scope>
    <source>
        <strain evidence="4 5">ES1</strain>
    </source>
</reference>
<feature type="coiled-coil region" evidence="1">
    <location>
        <begin position="99"/>
        <end position="147"/>
    </location>
</feature>
<evidence type="ECO:0000313" key="4">
    <source>
        <dbReference type="EMBL" id="AHF80174.1"/>
    </source>
</evidence>
<gene>
    <name evidence="4" type="ORF">TES1_0788</name>
</gene>
<protein>
    <recommendedName>
        <fullName evidence="3">DZANK-type domain-containing protein</fullName>
    </recommendedName>
</protein>
<dbReference type="AlphaFoldDB" id="W0I2C8"/>
<dbReference type="OrthoDB" id="11143at2157"/>
<dbReference type="HOGENOM" id="CLU_935741_0_0_2"/>
<accession>W0I2C8</accession>
<organism evidence="4 5">
    <name type="scientific">Thermococcus paralvinellae</name>
    <dbReference type="NCBI Taxonomy" id="582419"/>
    <lineage>
        <taxon>Archaea</taxon>
        <taxon>Methanobacteriati</taxon>
        <taxon>Methanobacteriota</taxon>
        <taxon>Thermococci</taxon>
        <taxon>Thermococcales</taxon>
        <taxon>Thermococcaceae</taxon>
        <taxon>Thermococcus</taxon>
    </lineage>
</organism>
<keyword evidence="2" id="KW-1133">Transmembrane helix</keyword>